<dbReference type="InterPro" id="IPR050638">
    <property type="entry name" value="AA-Vitamin_Transporters"/>
</dbReference>
<name>A0A3D3YJT1_9BACT</name>
<evidence type="ECO:0000256" key="3">
    <source>
        <dbReference type="ARBA" id="ARBA00022692"/>
    </source>
</evidence>
<organism evidence="6 7">
    <name type="scientific">Alistipes communis</name>
    <dbReference type="NCBI Taxonomy" id="2585118"/>
    <lineage>
        <taxon>Bacteria</taxon>
        <taxon>Pseudomonadati</taxon>
        <taxon>Bacteroidota</taxon>
        <taxon>Bacteroidia</taxon>
        <taxon>Bacteroidales</taxon>
        <taxon>Rikenellaceae</taxon>
        <taxon>Alistipes</taxon>
    </lineage>
</organism>
<evidence type="ECO:0000256" key="2">
    <source>
        <dbReference type="ARBA" id="ARBA00007362"/>
    </source>
</evidence>
<keyword evidence="7" id="KW-1185">Reference proteome</keyword>
<proteinExistence type="inferred from homology"/>
<reference evidence="7" key="1">
    <citation type="submission" date="2019-06" db="EMBL/GenBank/DDBJ databases">
        <title>Alistipes onderdonkii subsp. vulgaris subsp. nov., Alistipes dispar sp. nov. and Alistipes communis sp. nov., isolated from human faeces, and creation of Alistipes onderdonkii subsp. onderdonkii subsp. nov.</title>
        <authorList>
            <person name="Sakamoto M."/>
            <person name="Ikeyama N."/>
            <person name="Ogata Y."/>
            <person name="Suda W."/>
            <person name="Iino T."/>
            <person name="Hattori M."/>
            <person name="Ohkuma M."/>
        </authorList>
    </citation>
    <scope>NUCLEOTIDE SEQUENCE [LARGE SCALE GENOMIC DNA]</scope>
    <source>
        <strain evidence="7">5CBH24</strain>
    </source>
</reference>
<evidence type="ECO:0000256" key="1">
    <source>
        <dbReference type="ARBA" id="ARBA00004141"/>
    </source>
</evidence>
<dbReference type="STRING" id="1118061.GCA_000311925_02639"/>
<comment type="similarity">
    <text evidence="2">Belongs to the EamA transporter family.</text>
</comment>
<dbReference type="GO" id="GO:0016020">
    <property type="term" value="C:membrane"/>
    <property type="evidence" value="ECO:0007669"/>
    <property type="project" value="UniProtKB-SubCell"/>
</dbReference>
<dbReference type="OrthoDB" id="1004948at2"/>
<dbReference type="InterPro" id="IPR000620">
    <property type="entry name" value="EamA_dom"/>
</dbReference>
<dbReference type="InterPro" id="IPR037185">
    <property type="entry name" value="EmrE-like"/>
</dbReference>
<accession>A0A3D3YJT1</accession>
<dbReference type="RefSeq" id="WP_141412315.1">
    <property type="nucleotide sequence ID" value="NZ_AP019735.1"/>
</dbReference>
<dbReference type="GeneID" id="78341558"/>
<sequence length="307" mass="34313">MGKLRDNLNLIFSNLLFGANFSIYVSLVRNWFDFRQLFLLQVGAAALFFIPFALLSPRTPRMRWADLKNILIVTVLIIYGWMYTMLWGATYTNPVDASILATLGPVFTLLIAVGMHREPFSWVRTLGVAAALCGAGILLFERGFHLVEGSEGWGNALVLIAVLSIAANTVIIKPQLQRFGTLWVMGWYYLIGVAITFPFFKDYIDLNRLYTLPPGALAETGILLIFGTVLPMYLLYRGTERLTSVHTALYRYIQPLVATTLALARHQETVDQIHLLAGGAIFGGVLLMVLGTVLARRKQRAEMLKQP</sequence>
<evidence type="ECO:0000313" key="6">
    <source>
        <dbReference type="EMBL" id="BBL03533.1"/>
    </source>
</evidence>
<accession>A0A4Y1XT16</accession>
<accession>A0A4Y1WR40</accession>
<gene>
    <name evidence="6" type="ORF">A5CBH24_08460</name>
</gene>
<dbReference type="SUPFAM" id="SSF103481">
    <property type="entry name" value="Multidrug resistance efflux transporter EmrE"/>
    <property type="match status" value="2"/>
</dbReference>
<dbReference type="KEGG" id="acou:A5CBH24_08460"/>
<dbReference type="AlphaFoldDB" id="A0A3D3YJT1"/>
<evidence type="ECO:0000313" key="7">
    <source>
        <dbReference type="Proteomes" id="UP000318946"/>
    </source>
</evidence>
<keyword evidence="3" id="KW-0812">Transmembrane</keyword>
<dbReference type="Proteomes" id="UP000318946">
    <property type="component" value="Chromosome"/>
</dbReference>
<comment type="subcellular location">
    <subcellularLocation>
        <location evidence="1">Membrane</location>
        <topology evidence="1">Multi-pass membrane protein</topology>
    </subcellularLocation>
</comment>
<dbReference type="EMBL" id="AP019735">
    <property type="protein sequence ID" value="BBL03533.1"/>
    <property type="molecule type" value="Genomic_DNA"/>
</dbReference>
<dbReference type="Pfam" id="PF00892">
    <property type="entry name" value="EamA"/>
    <property type="match status" value="2"/>
</dbReference>
<keyword evidence="5" id="KW-0472">Membrane</keyword>
<evidence type="ECO:0000256" key="5">
    <source>
        <dbReference type="ARBA" id="ARBA00023136"/>
    </source>
</evidence>
<dbReference type="PANTHER" id="PTHR32322">
    <property type="entry name" value="INNER MEMBRANE TRANSPORTER"/>
    <property type="match status" value="1"/>
</dbReference>
<evidence type="ECO:0000256" key="4">
    <source>
        <dbReference type="ARBA" id="ARBA00022989"/>
    </source>
</evidence>
<protein>
    <submittedName>
        <fullName evidence="6">Membrane protein</fullName>
    </submittedName>
</protein>
<keyword evidence="4" id="KW-1133">Transmembrane helix</keyword>
<dbReference type="PANTHER" id="PTHR32322:SF2">
    <property type="entry name" value="EAMA DOMAIN-CONTAINING PROTEIN"/>
    <property type="match status" value="1"/>
</dbReference>